<name>A0A9D1PD71_9FIRM</name>
<gene>
    <name evidence="2" type="ORF">H9747_03645</name>
</gene>
<dbReference type="AlphaFoldDB" id="A0A9D1PD71"/>
<reference evidence="2" key="2">
    <citation type="submission" date="2021-04" db="EMBL/GenBank/DDBJ databases">
        <authorList>
            <person name="Gilroy R."/>
        </authorList>
    </citation>
    <scope>NUCLEOTIDE SEQUENCE</scope>
    <source>
        <strain evidence="2">CHK195-9823</strain>
    </source>
</reference>
<evidence type="ECO:0000313" key="3">
    <source>
        <dbReference type="Proteomes" id="UP000886814"/>
    </source>
</evidence>
<comment type="caution">
    <text evidence="2">The sequence shown here is derived from an EMBL/GenBank/DDBJ whole genome shotgun (WGS) entry which is preliminary data.</text>
</comment>
<accession>A0A9D1PD71</accession>
<evidence type="ECO:0000313" key="2">
    <source>
        <dbReference type="EMBL" id="HIV38078.1"/>
    </source>
</evidence>
<protein>
    <submittedName>
        <fullName evidence="2">ABC transporter permease</fullName>
    </submittedName>
</protein>
<organism evidence="2 3">
    <name type="scientific">Candidatus Blautia stercorigallinarum</name>
    <dbReference type="NCBI Taxonomy" id="2838501"/>
    <lineage>
        <taxon>Bacteria</taxon>
        <taxon>Bacillati</taxon>
        <taxon>Bacillota</taxon>
        <taxon>Clostridia</taxon>
        <taxon>Lachnospirales</taxon>
        <taxon>Lachnospiraceae</taxon>
        <taxon>Blautia</taxon>
    </lineage>
</organism>
<feature type="transmembrane region" description="Helical" evidence="1">
    <location>
        <begin position="168"/>
        <end position="187"/>
    </location>
</feature>
<dbReference type="Proteomes" id="UP000886814">
    <property type="component" value="Unassembled WGS sequence"/>
</dbReference>
<keyword evidence="1" id="KW-0472">Membrane</keyword>
<reference evidence="2" key="1">
    <citation type="journal article" date="2021" name="PeerJ">
        <title>Extensive microbial diversity within the chicken gut microbiome revealed by metagenomics and culture.</title>
        <authorList>
            <person name="Gilroy R."/>
            <person name="Ravi A."/>
            <person name="Getino M."/>
            <person name="Pursley I."/>
            <person name="Horton D.L."/>
            <person name="Alikhan N.F."/>
            <person name="Baker D."/>
            <person name="Gharbi K."/>
            <person name="Hall N."/>
            <person name="Watson M."/>
            <person name="Adriaenssens E.M."/>
            <person name="Foster-Nyarko E."/>
            <person name="Jarju S."/>
            <person name="Secka A."/>
            <person name="Antonio M."/>
            <person name="Oren A."/>
            <person name="Chaudhuri R.R."/>
            <person name="La Ragione R."/>
            <person name="Hildebrand F."/>
            <person name="Pallen M.J."/>
        </authorList>
    </citation>
    <scope>NUCLEOTIDE SEQUENCE</scope>
    <source>
        <strain evidence="2">CHK195-9823</strain>
    </source>
</reference>
<sequence>MMNYTKSEFYRVFITKEIYIAAALMTGIVLLLNGALHFFGGSYANTSFSYSNLVASPMAFAVMGMIIPFLFYEGGKRNGNLKNTVAGGISRVKIFAGECVVSLAVSTLLMATTMGVWVLSANLLPEKAGPVDWKDFLGEGAAMYLIAGACLISGILFLEIFDKNITGILVWAALWFLLPEAFMYLAVRFPVLYQPAMWLPNNFLAVNASHVNTRECITAWDTMDGVIRCVLSGLAGCIIFGISGAVLLKRRDL</sequence>
<feature type="transmembrane region" description="Helical" evidence="1">
    <location>
        <begin position="141"/>
        <end position="161"/>
    </location>
</feature>
<keyword evidence="1" id="KW-1133">Transmembrane helix</keyword>
<feature type="transmembrane region" description="Helical" evidence="1">
    <location>
        <begin position="99"/>
        <end position="121"/>
    </location>
</feature>
<proteinExistence type="predicted"/>
<feature type="transmembrane region" description="Helical" evidence="1">
    <location>
        <begin position="20"/>
        <end position="40"/>
    </location>
</feature>
<feature type="transmembrane region" description="Helical" evidence="1">
    <location>
        <begin position="52"/>
        <end position="72"/>
    </location>
</feature>
<evidence type="ECO:0000256" key="1">
    <source>
        <dbReference type="SAM" id="Phobius"/>
    </source>
</evidence>
<keyword evidence="1" id="KW-0812">Transmembrane</keyword>
<dbReference type="EMBL" id="DXIQ01000022">
    <property type="protein sequence ID" value="HIV38078.1"/>
    <property type="molecule type" value="Genomic_DNA"/>
</dbReference>
<feature type="transmembrane region" description="Helical" evidence="1">
    <location>
        <begin position="225"/>
        <end position="248"/>
    </location>
</feature>